<dbReference type="AlphaFoldDB" id="A0A0D0K6P9"/>
<evidence type="ECO:0000313" key="1">
    <source>
        <dbReference type="EMBL" id="KIQ04281.1"/>
    </source>
</evidence>
<protein>
    <recommendedName>
        <fullName evidence="3">DUF2892 domain-containing protein</fullName>
    </recommendedName>
</protein>
<organism evidence="1 2">
    <name type="scientific">Pseudomonas fulva</name>
    <dbReference type="NCBI Taxonomy" id="47880"/>
    <lineage>
        <taxon>Bacteria</taxon>
        <taxon>Pseudomonadati</taxon>
        <taxon>Pseudomonadota</taxon>
        <taxon>Gammaproteobacteria</taxon>
        <taxon>Pseudomonadales</taxon>
        <taxon>Pseudomonadaceae</taxon>
        <taxon>Pseudomonas</taxon>
    </lineage>
</organism>
<reference evidence="1 2" key="1">
    <citation type="submission" date="2014-12" db="EMBL/GenBank/DDBJ databases">
        <title>16Stimator: statistical estimation of ribosomal gene copy numbers from draft genome assemblies.</title>
        <authorList>
            <person name="Perisin M.A."/>
            <person name="Vetter M."/>
            <person name="Gilbert J.A."/>
            <person name="Bergelson J."/>
        </authorList>
    </citation>
    <scope>NUCLEOTIDE SEQUENCE [LARGE SCALE GENOMIC DNA]</scope>
    <source>
        <strain evidence="1 2">MEJ086</strain>
    </source>
</reference>
<evidence type="ECO:0000313" key="2">
    <source>
        <dbReference type="Proteomes" id="UP000032068"/>
    </source>
</evidence>
<name>A0A0D0K6P9_9PSED</name>
<accession>A0A0D0K6P9</accession>
<dbReference type="OrthoDB" id="6904375at2"/>
<dbReference type="RefSeq" id="WP_042552688.1">
    <property type="nucleotide sequence ID" value="NZ_JXQW01000008.1"/>
</dbReference>
<comment type="caution">
    <text evidence="1">The sequence shown here is derived from an EMBL/GenBank/DDBJ whole genome shotgun (WGS) entry which is preliminary data.</text>
</comment>
<dbReference type="Proteomes" id="UP000032068">
    <property type="component" value="Unassembled WGS sequence"/>
</dbReference>
<gene>
    <name evidence="1" type="ORF">RU08_04870</name>
</gene>
<evidence type="ECO:0008006" key="3">
    <source>
        <dbReference type="Google" id="ProtNLM"/>
    </source>
</evidence>
<proteinExistence type="predicted"/>
<sequence length="103" mass="10881">MSTFDKQGGSNVQGWERALSIGSGIAMARGGLKRGGVLGLARAAFGGLLVARGLSGHCRLKGFVEDARSMRPDVDRIAETVTRLESEIAERVKPVVKKVTDGV</sequence>
<dbReference type="EMBL" id="JXQW01000008">
    <property type="protein sequence ID" value="KIQ04281.1"/>
    <property type="molecule type" value="Genomic_DNA"/>
</dbReference>